<dbReference type="EMBL" id="AENY02000003">
    <property type="protein sequence ID" value="EKP94008.1"/>
    <property type="molecule type" value="Genomic_DNA"/>
</dbReference>
<comment type="caution">
    <text evidence="2">The sequence shown here is derived from an EMBL/GenBank/DDBJ whole genome shotgun (WGS) entry which is preliminary data.</text>
</comment>
<dbReference type="AlphaFoldDB" id="K6PZ45"/>
<dbReference type="Proteomes" id="UP000005710">
    <property type="component" value="Unassembled WGS sequence"/>
</dbReference>
<feature type="compositionally biased region" description="Pro residues" evidence="1">
    <location>
        <begin position="106"/>
        <end position="129"/>
    </location>
</feature>
<dbReference type="eggNOG" id="COG0388">
    <property type="taxonomic scope" value="Bacteria"/>
</dbReference>
<accession>K6PZ45</accession>
<reference evidence="2" key="1">
    <citation type="submission" date="2010-10" db="EMBL/GenBank/DDBJ databases">
        <authorList>
            <consortium name="US DOE Joint Genome Institute (JGI-PGF)"/>
            <person name="Lucas S."/>
            <person name="Copeland A."/>
            <person name="Lapidus A."/>
            <person name="Bruce D."/>
            <person name="Goodwin L."/>
            <person name="Pitluck S."/>
            <person name="Kyrpides N."/>
            <person name="Mavromatis K."/>
            <person name="Detter J.C."/>
            <person name="Han C."/>
            <person name="Land M."/>
            <person name="Hauser L."/>
            <person name="Markowitz V."/>
            <person name="Cheng J.-F."/>
            <person name="Hugenholtz P."/>
            <person name="Woyke T."/>
            <person name="Wu D."/>
            <person name="Pukall R."/>
            <person name="Wahrenburg C."/>
            <person name="Brambilla E."/>
            <person name="Klenk H.-P."/>
            <person name="Eisen J.A."/>
        </authorList>
    </citation>
    <scope>NUCLEOTIDE SEQUENCE [LARGE SCALE GENOMIC DNA]</scope>
    <source>
        <strain evidence="2">DSM 13965</strain>
    </source>
</reference>
<evidence type="ECO:0000313" key="3">
    <source>
        <dbReference type="Proteomes" id="UP000005710"/>
    </source>
</evidence>
<proteinExistence type="predicted"/>
<organism evidence="2 3">
    <name type="scientific">Thermaerobacter subterraneus DSM 13965</name>
    <dbReference type="NCBI Taxonomy" id="867903"/>
    <lineage>
        <taxon>Bacteria</taxon>
        <taxon>Bacillati</taxon>
        <taxon>Bacillota</taxon>
        <taxon>Clostridia</taxon>
        <taxon>Eubacteriales</taxon>
        <taxon>Clostridiales Family XVII. Incertae Sedis</taxon>
        <taxon>Thermaerobacter</taxon>
    </lineage>
</organism>
<gene>
    <name evidence="2" type="ORF">ThesuDRAFT_01732</name>
</gene>
<dbReference type="HOGENOM" id="CLU_1659914_0_0_9"/>
<dbReference type="STRING" id="867903.ThesuDRAFT_01732"/>
<sequence>MRGLRVVAVPIRVEPVPHLEAARERLLSALLAGYRKLAAAGAVRPHPPRLLHGASTSPPAGAQEPEGREPQPGDAAGPAPVPGGGGTGGPGIRRPARAAWARPRRPAPAFPAPPGMPLLPVRPEPPPGGRAPAPRERGSVRRRGRRDWWSFPAWAGFCP</sequence>
<protein>
    <submittedName>
        <fullName evidence="2">Uncharacterized protein</fullName>
    </submittedName>
</protein>
<evidence type="ECO:0000256" key="1">
    <source>
        <dbReference type="SAM" id="MobiDB-lite"/>
    </source>
</evidence>
<keyword evidence="3" id="KW-1185">Reference proteome</keyword>
<reference evidence="2" key="2">
    <citation type="submission" date="2012-10" db="EMBL/GenBank/DDBJ databases">
        <title>Improved high-quality draft of Thermaerobacter subterraneus C21, DSM 13965.</title>
        <authorList>
            <consortium name="DOE Joint Genome Institute"/>
            <person name="Eisen J."/>
            <person name="Huntemann M."/>
            <person name="Wei C.-L."/>
            <person name="Han J."/>
            <person name="Detter J.C."/>
            <person name="Han C."/>
            <person name="Tapia R."/>
            <person name="Chen A."/>
            <person name="Kyrpides N."/>
            <person name="Mavromatis K."/>
            <person name="Markowitz V."/>
            <person name="Szeto E."/>
            <person name="Ivanova N."/>
            <person name="Mikhailova N."/>
            <person name="Ovchinnikova G."/>
            <person name="Pagani I."/>
            <person name="Pati A."/>
            <person name="Goodwin L."/>
            <person name="Nordberg H.P."/>
            <person name="Cantor M.N."/>
            <person name="Hua S.X."/>
            <person name="Woyke T."/>
            <person name="Eisen J."/>
            <person name="Klenk H.-P."/>
        </authorList>
    </citation>
    <scope>NUCLEOTIDE SEQUENCE [LARGE SCALE GENOMIC DNA]</scope>
    <source>
        <strain evidence="2">DSM 13965</strain>
    </source>
</reference>
<feature type="compositionally biased region" description="Gly residues" evidence="1">
    <location>
        <begin position="82"/>
        <end position="91"/>
    </location>
</feature>
<evidence type="ECO:0000313" key="2">
    <source>
        <dbReference type="EMBL" id="EKP94008.1"/>
    </source>
</evidence>
<name>K6PZ45_9FIRM</name>
<dbReference type="RefSeq" id="WP_006904005.1">
    <property type="nucleotide sequence ID" value="NZ_JH976535.1"/>
</dbReference>
<feature type="region of interest" description="Disordered" evidence="1">
    <location>
        <begin position="45"/>
        <end position="143"/>
    </location>
</feature>